<accession>A0ABU5E4T9</accession>
<keyword evidence="5" id="KW-1185">Reference proteome</keyword>
<dbReference type="InterPro" id="IPR015421">
    <property type="entry name" value="PyrdxlP-dep_Trfase_major"/>
</dbReference>
<proteinExistence type="inferred from homology"/>
<dbReference type="Pfam" id="PF00202">
    <property type="entry name" value="Aminotran_3"/>
    <property type="match status" value="1"/>
</dbReference>
<sequence>MSTAARRDKVMDWEPGTLPKVDYGAGCYIFDTDGRRYLDGSAGPAVYALGHAHPEVNEAIKKQLDRIAHGYRYTFTSAPLEELTAIVAARCGGGLNNMTFNSSGSEAIESAIKIALQYQTAIGQKSRRLFISRERSWHGNTMGATSISGFAARRAAFEGALMPSNLISPANVYRPPSGYLAKSGGKIDPVEVGKYCAQELEDKILELGAERVAAFVFEPVVGAAGGCVPAPPGYAALVRAICDKHGVLMIADEVMCGSGRTGTWRALAHDGVEPDIMTVAKGLGAGYVPLGGTIYHDRLKGPMFAKDGGLLTGHTFTGHTLACAAAVAVQNVITRDHLVEKVHDDGLHFEQLLRRAFADNPHVGDVRGRGFFWAIEIVKDKLTKAPFDPSLAVYQRFRDRCFANGLICYPVGGNVDGKAGDIAIFSPPYIATRDELATIADIAKASLDQVLADLA</sequence>
<dbReference type="CDD" id="cd00610">
    <property type="entry name" value="OAT_like"/>
    <property type="match status" value="1"/>
</dbReference>
<dbReference type="EMBL" id="JAXCLX010000004">
    <property type="protein sequence ID" value="MDY0874382.1"/>
    <property type="molecule type" value="Genomic_DNA"/>
</dbReference>
<dbReference type="RefSeq" id="WP_320502849.1">
    <property type="nucleotide sequence ID" value="NZ_JAXCLX010000004.1"/>
</dbReference>
<evidence type="ECO:0000313" key="4">
    <source>
        <dbReference type="EMBL" id="MDY0874382.1"/>
    </source>
</evidence>
<keyword evidence="4" id="KW-0808">Transferase</keyword>
<gene>
    <name evidence="4" type="ORF">SMD31_20750</name>
</gene>
<dbReference type="GO" id="GO:0008483">
    <property type="term" value="F:transaminase activity"/>
    <property type="evidence" value="ECO:0007669"/>
    <property type="project" value="UniProtKB-KW"/>
</dbReference>
<organism evidence="4 5">
    <name type="scientific">Dongia rigui</name>
    <dbReference type="NCBI Taxonomy" id="940149"/>
    <lineage>
        <taxon>Bacteria</taxon>
        <taxon>Pseudomonadati</taxon>
        <taxon>Pseudomonadota</taxon>
        <taxon>Alphaproteobacteria</taxon>
        <taxon>Rhodospirillales</taxon>
        <taxon>Dongiaceae</taxon>
        <taxon>Dongia</taxon>
    </lineage>
</organism>
<dbReference type="InterPro" id="IPR015424">
    <property type="entry name" value="PyrdxlP-dep_Trfase"/>
</dbReference>
<evidence type="ECO:0000313" key="5">
    <source>
        <dbReference type="Proteomes" id="UP001271769"/>
    </source>
</evidence>
<evidence type="ECO:0000256" key="3">
    <source>
        <dbReference type="RuleBase" id="RU003560"/>
    </source>
</evidence>
<comment type="similarity">
    <text evidence="1 3">Belongs to the class-III pyridoxal-phosphate-dependent aminotransferase family.</text>
</comment>
<dbReference type="InterPro" id="IPR015422">
    <property type="entry name" value="PyrdxlP-dep_Trfase_small"/>
</dbReference>
<name>A0ABU5E4T9_9PROT</name>
<dbReference type="Gene3D" id="3.40.640.10">
    <property type="entry name" value="Type I PLP-dependent aspartate aminotransferase-like (Major domain)"/>
    <property type="match status" value="1"/>
</dbReference>
<dbReference type="PANTHER" id="PTHR43094">
    <property type="entry name" value="AMINOTRANSFERASE"/>
    <property type="match status" value="1"/>
</dbReference>
<dbReference type="SUPFAM" id="SSF53383">
    <property type="entry name" value="PLP-dependent transferases"/>
    <property type="match status" value="1"/>
</dbReference>
<dbReference type="NCBIfam" id="NF005685">
    <property type="entry name" value="PRK07483.1"/>
    <property type="match status" value="1"/>
</dbReference>
<comment type="caution">
    <text evidence="4">The sequence shown here is derived from an EMBL/GenBank/DDBJ whole genome shotgun (WGS) entry which is preliminary data.</text>
</comment>
<keyword evidence="2 3" id="KW-0663">Pyridoxal phosphate</keyword>
<dbReference type="Gene3D" id="3.90.1150.10">
    <property type="entry name" value="Aspartate Aminotransferase, domain 1"/>
    <property type="match status" value="1"/>
</dbReference>
<evidence type="ECO:0000256" key="2">
    <source>
        <dbReference type="ARBA" id="ARBA00022898"/>
    </source>
</evidence>
<dbReference type="InterPro" id="IPR005814">
    <property type="entry name" value="Aminotrans_3"/>
</dbReference>
<dbReference type="PANTHER" id="PTHR43094:SF1">
    <property type="entry name" value="AMINOTRANSFERASE CLASS-III"/>
    <property type="match status" value="1"/>
</dbReference>
<protein>
    <submittedName>
        <fullName evidence="4">Aspartate aminotransferase family protein</fullName>
    </submittedName>
</protein>
<keyword evidence="4" id="KW-0032">Aminotransferase</keyword>
<dbReference type="Proteomes" id="UP001271769">
    <property type="component" value="Unassembled WGS sequence"/>
</dbReference>
<evidence type="ECO:0000256" key="1">
    <source>
        <dbReference type="ARBA" id="ARBA00008954"/>
    </source>
</evidence>
<reference evidence="4 5" key="1">
    <citation type="journal article" date="2013" name="Antonie Van Leeuwenhoek">
        <title>Dongia rigui sp. nov., isolated from freshwater of a large wetland in Korea.</title>
        <authorList>
            <person name="Baik K.S."/>
            <person name="Hwang Y.M."/>
            <person name="Choi J.S."/>
            <person name="Kwon J."/>
            <person name="Seong C.N."/>
        </authorList>
    </citation>
    <scope>NUCLEOTIDE SEQUENCE [LARGE SCALE GENOMIC DNA]</scope>
    <source>
        <strain evidence="4 5">04SU4-P</strain>
    </source>
</reference>